<dbReference type="PROSITE" id="PS52035">
    <property type="entry name" value="PEPTIDASE_M14"/>
    <property type="match status" value="1"/>
</dbReference>
<evidence type="ECO:0000256" key="1">
    <source>
        <dbReference type="ARBA" id="ARBA00001947"/>
    </source>
</evidence>
<evidence type="ECO:0000313" key="5">
    <source>
        <dbReference type="WBParaSite" id="SSLN_0000982101-mRNA-1"/>
    </source>
</evidence>
<dbReference type="SUPFAM" id="SSF53187">
    <property type="entry name" value="Zn-dependent exopeptidases"/>
    <property type="match status" value="1"/>
</dbReference>
<dbReference type="Gene3D" id="3.40.630.10">
    <property type="entry name" value="Zn peptidases"/>
    <property type="match status" value="1"/>
</dbReference>
<accession>A0A183SZ13</accession>
<evidence type="ECO:0000256" key="2">
    <source>
        <dbReference type="ARBA" id="ARBA00005988"/>
    </source>
</evidence>
<dbReference type="Pfam" id="PF00246">
    <property type="entry name" value="Peptidase_M14"/>
    <property type="match status" value="1"/>
</dbReference>
<dbReference type="AlphaFoldDB" id="A0A183SZ13"/>
<reference evidence="5" key="1">
    <citation type="submission" date="2016-06" db="UniProtKB">
        <authorList>
            <consortium name="WormBaseParasite"/>
        </authorList>
    </citation>
    <scope>IDENTIFICATION</scope>
</reference>
<name>A0A183SZ13_SCHSO</name>
<comment type="cofactor">
    <cofactor evidence="1">
        <name>Zn(2+)</name>
        <dbReference type="ChEBI" id="CHEBI:29105"/>
    </cofactor>
</comment>
<dbReference type="PANTHER" id="PTHR12756:SF11">
    <property type="entry name" value="CYTOSOLIC CARBOXYPEPTIDASE 1"/>
    <property type="match status" value="1"/>
</dbReference>
<dbReference type="InterPro" id="IPR050821">
    <property type="entry name" value="Cytosolic_carboxypeptidase"/>
</dbReference>
<comment type="caution">
    <text evidence="3">Lacks conserved residue(s) required for the propagation of feature annotation.</text>
</comment>
<dbReference type="GO" id="GO:0008270">
    <property type="term" value="F:zinc ion binding"/>
    <property type="evidence" value="ECO:0007669"/>
    <property type="project" value="InterPro"/>
</dbReference>
<feature type="domain" description="Peptidase M14" evidence="4">
    <location>
        <begin position="1"/>
        <end position="219"/>
    </location>
</feature>
<protein>
    <submittedName>
        <fullName evidence="5">Peptidase_M14 domain-containing protein</fullName>
    </submittedName>
</protein>
<organism evidence="5">
    <name type="scientific">Schistocephalus solidus</name>
    <name type="common">Tapeworm</name>
    <dbReference type="NCBI Taxonomy" id="70667"/>
    <lineage>
        <taxon>Eukaryota</taxon>
        <taxon>Metazoa</taxon>
        <taxon>Spiralia</taxon>
        <taxon>Lophotrochozoa</taxon>
        <taxon>Platyhelminthes</taxon>
        <taxon>Cestoda</taxon>
        <taxon>Eucestoda</taxon>
        <taxon>Diphyllobothriidea</taxon>
        <taxon>Diphyllobothriidae</taxon>
        <taxon>Schistocephalus</taxon>
    </lineage>
</organism>
<dbReference type="PANTHER" id="PTHR12756">
    <property type="entry name" value="CYTOSOLIC CARBOXYPEPTIDASE"/>
    <property type="match status" value="1"/>
</dbReference>
<dbReference type="GO" id="GO:0006508">
    <property type="term" value="P:proteolysis"/>
    <property type="evidence" value="ECO:0007669"/>
    <property type="project" value="InterPro"/>
</dbReference>
<dbReference type="InterPro" id="IPR000834">
    <property type="entry name" value="Peptidase_M14"/>
</dbReference>
<dbReference type="GO" id="GO:0004181">
    <property type="term" value="F:metallocarboxypeptidase activity"/>
    <property type="evidence" value="ECO:0007669"/>
    <property type="project" value="InterPro"/>
</dbReference>
<comment type="similarity">
    <text evidence="2 3">Belongs to the peptidase M14 family.</text>
</comment>
<sequence>LTGRVHPGETNASWVMRGLLERLTDPDDAEMQDLRRMFIFKIVPLLNPDGVICGNHRCSLAARDLNRQWINPSPTLHPTIYHTKCLINLLAETGNAPFVRCIQLYTEGVLFYPGFSCRQMALPPPFCQSIRYGAGGISNAAMLDIFRLSVEMKIYIDCHGHSRQKDVFLYGCDPRESWKPSDYRRPKSASPAEPMDESFLELADVLDKIAPPFSRGACG</sequence>
<evidence type="ECO:0000259" key="4">
    <source>
        <dbReference type="PROSITE" id="PS52035"/>
    </source>
</evidence>
<evidence type="ECO:0000256" key="3">
    <source>
        <dbReference type="PROSITE-ProRule" id="PRU01379"/>
    </source>
</evidence>
<dbReference type="WBParaSite" id="SSLN_0000982101-mRNA-1">
    <property type="protein sequence ID" value="SSLN_0000982101-mRNA-1"/>
    <property type="gene ID" value="SSLN_0000982101"/>
</dbReference>
<proteinExistence type="inferred from homology"/>